<evidence type="ECO:0000313" key="12">
    <source>
        <dbReference type="Proteomes" id="UP000054735"/>
    </source>
</evidence>
<reference evidence="11 13" key="2">
    <citation type="submission" date="2018-06" db="EMBL/GenBank/DDBJ databases">
        <authorList>
            <consortium name="Pathogen Informatics"/>
            <person name="Doyle S."/>
        </authorList>
    </citation>
    <scope>NUCLEOTIDE SEQUENCE [LARGE SCALE GENOMIC DNA]</scope>
    <source>
        <strain evidence="11 13">NCTC12437</strain>
    </source>
</reference>
<proteinExistence type="inferred from homology"/>
<evidence type="ECO:0000256" key="8">
    <source>
        <dbReference type="HAMAP-Rule" id="MF_00137"/>
    </source>
</evidence>
<evidence type="ECO:0000256" key="1">
    <source>
        <dbReference type="ARBA" id="ARBA00004672"/>
    </source>
</evidence>
<evidence type="ECO:0000256" key="6">
    <source>
        <dbReference type="ARBA" id="ARBA00022840"/>
    </source>
</evidence>
<keyword evidence="3 8" id="KW-0436">Ligase</keyword>
<dbReference type="GO" id="GO:0005524">
    <property type="term" value="F:ATP binding"/>
    <property type="evidence" value="ECO:0007669"/>
    <property type="project" value="UniProtKB-KW"/>
</dbReference>
<protein>
    <recommendedName>
        <fullName evidence="8">Phosphoribosylaminoimidazole-succinocarboxamide synthase</fullName>
        <ecNumber evidence="8">6.3.2.6</ecNumber>
    </recommendedName>
    <alternativeName>
        <fullName evidence="8">SAICAR synthetase</fullName>
    </alternativeName>
</protein>
<dbReference type="HAMAP" id="MF_00137">
    <property type="entry name" value="SAICAR_synth"/>
    <property type="match status" value="1"/>
</dbReference>
<dbReference type="EMBL" id="LNXT01000048">
    <property type="protein sequence ID" value="KTC68025.1"/>
    <property type="molecule type" value="Genomic_DNA"/>
</dbReference>
<keyword evidence="6 8" id="KW-0067">ATP-binding</keyword>
<dbReference type="Gene3D" id="3.30.470.20">
    <property type="entry name" value="ATP-grasp fold, B domain"/>
    <property type="match status" value="1"/>
</dbReference>
<keyword evidence="12" id="KW-1185">Reference proteome</keyword>
<evidence type="ECO:0000256" key="5">
    <source>
        <dbReference type="ARBA" id="ARBA00022755"/>
    </source>
</evidence>
<dbReference type="CDD" id="cd01414">
    <property type="entry name" value="SAICAR_synt_Sc"/>
    <property type="match status" value="1"/>
</dbReference>
<comment type="similarity">
    <text evidence="2 8">Belongs to the SAICAR synthetase family.</text>
</comment>
<keyword evidence="5 8" id="KW-0658">Purine biosynthesis</keyword>
<evidence type="ECO:0000256" key="3">
    <source>
        <dbReference type="ARBA" id="ARBA00022598"/>
    </source>
</evidence>
<dbReference type="Pfam" id="PF01259">
    <property type="entry name" value="SAICAR_synt"/>
    <property type="match status" value="1"/>
</dbReference>
<dbReference type="PANTHER" id="PTHR43700">
    <property type="entry name" value="PHOSPHORIBOSYLAMINOIMIDAZOLE-SUCCINOCARBOXAMIDE SYNTHASE"/>
    <property type="match status" value="1"/>
</dbReference>
<reference evidence="10 12" key="1">
    <citation type="submission" date="2015-11" db="EMBL/GenBank/DDBJ databases">
        <title>Genomic analysis of 38 Legionella species identifies large and diverse effector repertoires.</title>
        <authorList>
            <person name="Burstein D."/>
            <person name="Amaro F."/>
            <person name="Zusman T."/>
            <person name="Lifshitz Z."/>
            <person name="Cohen O."/>
            <person name="Gilbert J.A."/>
            <person name="Pupko T."/>
            <person name="Shuman H.A."/>
            <person name="Segal G."/>
        </authorList>
    </citation>
    <scope>NUCLEOTIDE SEQUENCE [LARGE SCALE GENOMIC DNA]</scope>
    <source>
        <strain evidence="10 12">CDC#1407-AL-14</strain>
    </source>
</reference>
<sequence length="331" mass="38264">MLMNTSTMTSRYLEKIRAEQPFVLDQTNLPVGQKYTGKVRDSYDLGEYLLLITTDRLTAFDRPLALIPCKGQVLNLTSAWWFEQTKDIVPNHLVAIPDPNAVIAKKCQVFPIEFVMRGYITGTTDTSLWTQYNKGVRNYCGISFPEGLKKNQILEEAVLTPTTKEKIHDRPISPEEIIAEGWMKEDHWHQASALAKKLYARGVEIARKHGLILVDTKYEFGLDASGQVIVVDEIHTPDSSRYWLANSYEQRIAEGLEPENIDKEFLRLWFAKNCDPYKDNELPEAPQELVEQLSLRYIQLYEMITGRPFEFQTHHETAEKRILHNIAEYIR</sequence>
<evidence type="ECO:0000313" key="10">
    <source>
        <dbReference type="EMBL" id="KTC68025.1"/>
    </source>
</evidence>
<accession>A0A378I8W9</accession>
<comment type="pathway">
    <text evidence="1 8">Purine metabolism; IMP biosynthesis via de novo pathway; 5-amino-1-(5-phospho-D-ribosyl)imidazole-4-carboxamide from 5-amino-1-(5-phospho-D-ribosyl)imidazole-4-carboxylate: step 1/2.</text>
</comment>
<dbReference type="NCBIfam" id="NF009251">
    <property type="entry name" value="PRK12607.1"/>
    <property type="match status" value="1"/>
</dbReference>
<dbReference type="UniPathway" id="UPA00074">
    <property type="reaction ID" value="UER00131"/>
</dbReference>
<evidence type="ECO:0000313" key="13">
    <source>
        <dbReference type="Proteomes" id="UP000255066"/>
    </source>
</evidence>
<feature type="domain" description="SAICAR synthetase/ADE2 N-terminal" evidence="9">
    <location>
        <begin position="34"/>
        <end position="280"/>
    </location>
</feature>
<dbReference type="PROSITE" id="PS01058">
    <property type="entry name" value="SAICAR_SYNTHETASE_2"/>
    <property type="match status" value="1"/>
</dbReference>
<dbReference type="GO" id="GO:0005737">
    <property type="term" value="C:cytoplasm"/>
    <property type="evidence" value="ECO:0007669"/>
    <property type="project" value="TreeGrafter"/>
</dbReference>
<keyword evidence="4 8" id="KW-0547">Nucleotide-binding</keyword>
<dbReference type="FunFam" id="3.30.200.20:FF:000199">
    <property type="entry name" value="Phosphoribosylaminoimidazole-succinocarboxamide synthase"/>
    <property type="match status" value="1"/>
</dbReference>
<dbReference type="STRING" id="28083.Lbir_2627"/>
<dbReference type="GO" id="GO:0004639">
    <property type="term" value="F:phosphoribosylaminoimidazolesuccinocarboxamide synthase activity"/>
    <property type="evidence" value="ECO:0007669"/>
    <property type="project" value="UniProtKB-UniRule"/>
</dbReference>
<dbReference type="OrthoDB" id="9801549at2"/>
<dbReference type="Proteomes" id="UP000255066">
    <property type="component" value="Unassembled WGS sequence"/>
</dbReference>
<evidence type="ECO:0000256" key="7">
    <source>
        <dbReference type="ARBA" id="ARBA00048475"/>
    </source>
</evidence>
<dbReference type="EMBL" id="UGNW01000001">
    <property type="protein sequence ID" value="STX31266.1"/>
    <property type="molecule type" value="Genomic_DNA"/>
</dbReference>
<evidence type="ECO:0000259" key="9">
    <source>
        <dbReference type="Pfam" id="PF01259"/>
    </source>
</evidence>
<organism evidence="11 13">
    <name type="scientific">Legionella birminghamensis</name>
    <dbReference type="NCBI Taxonomy" id="28083"/>
    <lineage>
        <taxon>Bacteria</taxon>
        <taxon>Pseudomonadati</taxon>
        <taxon>Pseudomonadota</taxon>
        <taxon>Gammaproteobacteria</taxon>
        <taxon>Legionellales</taxon>
        <taxon>Legionellaceae</taxon>
        <taxon>Legionella</taxon>
    </lineage>
</organism>
<dbReference type="Proteomes" id="UP000054735">
    <property type="component" value="Unassembled WGS sequence"/>
</dbReference>
<dbReference type="EC" id="6.3.2.6" evidence="8"/>
<evidence type="ECO:0000313" key="11">
    <source>
        <dbReference type="EMBL" id="STX31266.1"/>
    </source>
</evidence>
<evidence type="ECO:0000256" key="2">
    <source>
        <dbReference type="ARBA" id="ARBA00010190"/>
    </source>
</evidence>
<dbReference type="Gene3D" id="3.30.200.20">
    <property type="entry name" value="Phosphorylase Kinase, domain 1"/>
    <property type="match status" value="1"/>
</dbReference>
<dbReference type="PANTHER" id="PTHR43700:SF1">
    <property type="entry name" value="PHOSPHORIBOSYLAMINOIMIDAZOLE-SUCCINOCARBOXAMIDE SYNTHASE"/>
    <property type="match status" value="1"/>
</dbReference>
<dbReference type="SUPFAM" id="SSF56104">
    <property type="entry name" value="SAICAR synthase-like"/>
    <property type="match status" value="1"/>
</dbReference>
<dbReference type="GO" id="GO:0006189">
    <property type="term" value="P:'de novo' IMP biosynthetic process"/>
    <property type="evidence" value="ECO:0007669"/>
    <property type="project" value="UniProtKB-UniRule"/>
</dbReference>
<gene>
    <name evidence="8 11" type="primary">purC</name>
    <name evidence="10" type="ORF">Lbir_2627</name>
    <name evidence="11" type="ORF">NCTC12437_01037</name>
</gene>
<name>A0A378I8W9_9GAMM</name>
<comment type="catalytic activity">
    <reaction evidence="7 8">
        <text>5-amino-1-(5-phospho-D-ribosyl)imidazole-4-carboxylate + L-aspartate + ATP = (2S)-2-[5-amino-1-(5-phospho-beta-D-ribosyl)imidazole-4-carboxamido]succinate + ADP + phosphate + 2 H(+)</text>
        <dbReference type="Rhea" id="RHEA:22628"/>
        <dbReference type="ChEBI" id="CHEBI:15378"/>
        <dbReference type="ChEBI" id="CHEBI:29991"/>
        <dbReference type="ChEBI" id="CHEBI:30616"/>
        <dbReference type="ChEBI" id="CHEBI:43474"/>
        <dbReference type="ChEBI" id="CHEBI:58443"/>
        <dbReference type="ChEBI" id="CHEBI:77657"/>
        <dbReference type="ChEBI" id="CHEBI:456216"/>
        <dbReference type="EC" id="6.3.2.6"/>
    </reaction>
</comment>
<evidence type="ECO:0000256" key="4">
    <source>
        <dbReference type="ARBA" id="ARBA00022741"/>
    </source>
</evidence>
<dbReference type="InterPro" id="IPR018236">
    <property type="entry name" value="SAICAR_synthetase_CS"/>
</dbReference>
<dbReference type="InterPro" id="IPR028923">
    <property type="entry name" value="SAICAR_synt/ADE2_N"/>
</dbReference>
<dbReference type="AlphaFoldDB" id="A0A378I8W9"/>